<accession>A0A1G2UG83</accession>
<evidence type="ECO:0000256" key="1">
    <source>
        <dbReference type="SAM" id="Phobius"/>
    </source>
</evidence>
<keyword evidence="1" id="KW-0472">Membrane</keyword>
<protein>
    <recommendedName>
        <fullName evidence="4">PilN domain-containing protein</fullName>
    </recommendedName>
</protein>
<name>A0A1G2UG83_9BACT</name>
<dbReference type="Proteomes" id="UP000177096">
    <property type="component" value="Unassembled WGS sequence"/>
</dbReference>
<reference evidence="2 3" key="1">
    <citation type="journal article" date="2016" name="Nat. Commun.">
        <title>Thousands of microbial genomes shed light on interconnected biogeochemical processes in an aquifer system.</title>
        <authorList>
            <person name="Anantharaman K."/>
            <person name="Brown C.T."/>
            <person name="Hug L.A."/>
            <person name="Sharon I."/>
            <person name="Castelle C.J."/>
            <person name="Probst A.J."/>
            <person name="Thomas B.C."/>
            <person name="Singh A."/>
            <person name="Wilkins M.J."/>
            <person name="Karaoz U."/>
            <person name="Brodie E.L."/>
            <person name="Williams K.H."/>
            <person name="Hubbard S.S."/>
            <person name="Banfield J.F."/>
        </authorList>
    </citation>
    <scope>NUCLEOTIDE SEQUENCE [LARGE SCALE GENOMIC DNA]</scope>
</reference>
<keyword evidence="1" id="KW-0812">Transmembrane</keyword>
<gene>
    <name evidence="2" type="ORF">A3I86_00225</name>
</gene>
<comment type="caution">
    <text evidence="2">The sequence shown here is derived from an EMBL/GenBank/DDBJ whole genome shotgun (WGS) entry which is preliminary data.</text>
</comment>
<evidence type="ECO:0000313" key="2">
    <source>
        <dbReference type="EMBL" id="OHB08468.1"/>
    </source>
</evidence>
<sequence length="225" mass="25151">MEPKFQSSFIPKGPFVSDAGGIPVRKQAKEKSLFTFISSIIFTLSVIMAIGVFGYKFYLKYSIDKMDSNLQMAQSTLQPDTINQLVRLDNRMTFTKNLISKHHILTPLFGFLEDSTPITVRFNDFQYSTTRQGIEIAMKGQARGYSALALQADIFDKSDYFKDSVFSDLNLNESGDVNFSFRAIVNPDLVLYKKEIERISAPTISPTNTISASSTSSQTATSTIN</sequence>
<evidence type="ECO:0000313" key="3">
    <source>
        <dbReference type="Proteomes" id="UP000177096"/>
    </source>
</evidence>
<evidence type="ECO:0008006" key="4">
    <source>
        <dbReference type="Google" id="ProtNLM"/>
    </source>
</evidence>
<organism evidence="2 3">
    <name type="scientific">Candidatus Zambryskibacteria bacterium RIFCSPLOWO2_02_FULL_39_14</name>
    <dbReference type="NCBI Taxonomy" id="1802769"/>
    <lineage>
        <taxon>Bacteria</taxon>
        <taxon>Candidatus Zambryskiibacteriota</taxon>
    </lineage>
</organism>
<dbReference type="AlphaFoldDB" id="A0A1G2UG83"/>
<dbReference type="EMBL" id="MHWM01000025">
    <property type="protein sequence ID" value="OHB08468.1"/>
    <property type="molecule type" value="Genomic_DNA"/>
</dbReference>
<proteinExistence type="predicted"/>
<feature type="transmembrane region" description="Helical" evidence="1">
    <location>
        <begin position="33"/>
        <end position="58"/>
    </location>
</feature>
<keyword evidence="1" id="KW-1133">Transmembrane helix</keyword>